<keyword evidence="1" id="KW-1133">Transmembrane helix</keyword>
<sequence>MEKDQKRMVRVTIFGLIVFIVYSILIYFRGNKGFGFEYFLSETVFALFIIYIQKWHILSRAKTISSTSTLVTISKTQIVITTPPCKVLFWVNKEAKEIIFDIDKMAMTRISYPIPNIFDIDRGVIKLKQGKKEAFIIANYFDAKLIETLRDLKPNPLAQYLN</sequence>
<dbReference type="RefSeq" id="WP_131029434.1">
    <property type="nucleotide sequence ID" value="NZ_SIXF01000005.1"/>
</dbReference>
<dbReference type="EMBL" id="SIXF01000005">
    <property type="protein sequence ID" value="TBO43184.1"/>
    <property type="molecule type" value="Genomic_DNA"/>
</dbReference>
<protein>
    <submittedName>
        <fullName evidence="2">Uncharacterized protein</fullName>
    </submittedName>
</protein>
<proteinExistence type="predicted"/>
<keyword evidence="1" id="KW-0472">Membrane</keyword>
<evidence type="ECO:0000256" key="1">
    <source>
        <dbReference type="SAM" id="Phobius"/>
    </source>
</evidence>
<reference evidence="2 3" key="1">
    <citation type="submission" date="2019-02" db="EMBL/GenBank/DDBJ databases">
        <title>Pedobacter kyonggii whole genome sequence analysis.</title>
        <authorList>
            <person name="Dahal R.H."/>
        </authorList>
    </citation>
    <scope>NUCLEOTIDE SEQUENCE [LARGE SCALE GENOMIC DNA]</scope>
    <source>
        <strain evidence="2 3">K-4-11-1</strain>
    </source>
</reference>
<name>A0A4Q9HEG7_9SPHI</name>
<gene>
    <name evidence="2" type="ORF">EYS08_07485</name>
</gene>
<organism evidence="2 3">
    <name type="scientific">Pedobacter kyonggii</name>
    <dbReference type="NCBI Taxonomy" id="1926871"/>
    <lineage>
        <taxon>Bacteria</taxon>
        <taxon>Pseudomonadati</taxon>
        <taxon>Bacteroidota</taxon>
        <taxon>Sphingobacteriia</taxon>
        <taxon>Sphingobacteriales</taxon>
        <taxon>Sphingobacteriaceae</taxon>
        <taxon>Pedobacter</taxon>
    </lineage>
</organism>
<comment type="caution">
    <text evidence="2">The sequence shown here is derived from an EMBL/GenBank/DDBJ whole genome shotgun (WGS) entry which is preliminary data.</text>
</comment>
<feature type="transmembrane region" description="Helical" evidence="1">
    <location>
        <begin position="34"/>
        <end position="52"/>
    </location>
</feature>
<dbReference type="AlphaFoldDB" id="A0A4Q9HEG7"/>
<feature type="transmembrane region" description="Helical" evidence="1">
    <location>
        <begin position="7"/>
        <end position="28"/>
    </location>
</feature>
<keyword evidence="3" id="KW-1185">Reference proteome</keyword>
<accession>A0A4Q9HEG7</accession>
<dbReference type="Proteomes" id="UP000291819">
    <property type="component" value="Unassembled WGS sequence"/>
</dbReference>
<evidence type="ECO:0000313" key="3">
    <source>
        <dbReference type="Proteomes" id="UP000291819"/>
    </source>
</evidence>
<keyword evidence="1" id="KW-0812">Transmembrane</keyword>
<evidence type="ECO:0000313" key="2">
    <source>
        <dbReference type="EMBL" id="TBO43184.1"/>
    </source>
</evidence>
<dbReference type="OrthoDB" id="9879460at2"/>